<dbReference type="PROSITE" id="PS51435">
    <property type="entry name" value="AP_NUCLEASE_F1_4"/>
    <property type="match status" value="1"/>
</dbReference>
<evidence type="ECO:0000256" key="1">
    <source>
        <dbReference type="ARBA" id="ARBA00001936"/>
    </source>
</evidence>
<dbReference type="GO" id="GO:0046872">
    <property type="term" value="F:metal ion binding"/>
    <property type="evidence" value="ECO:0007669"/>
    <property type="project" value="UniProtKB-KW"/>
</dbReference>
<reference evidence="10" key="1">
    <citation type="journal article" date="2019" name="PLoS Negl. Trop. Dis.">
        <title>Revisiting the worldwide diversity of Leptospira species in the environment.</title>
        <authorList>
            <person name="Vincent A.T."/>
            <person name="Schiettekatte O."/>
            <person name="Bourhy P."/>
            <person name="Veyrier F.J."/>
            <person name="Picardeau M."/>
        </authorList>
    </citation>
    <scope>NUCLEOTIDE SEQUENCE [LARGE SCALE GENOMIC DNA]</scope>
    <source>
        <strain evidence="10">201400974</strain>
    </source>
</reference>
<dbReference type="GO" id="GO:0003677">
    <property type="term" value="F:DNA binding"/>
    <property type="evidence" value="ECO:0007669"/>
    <property type="project" value="InterPro"/>
</dbReference>
<evidence type="ECO:0000256" key="3">
    <source>
        <dbReference type="ARBA" id="ARBA00022723"/>
    </source>
</evidence>
<dbReference type="InterPro" id="IPR005135">
    <property type="entry name" value="Endo/exonuclease/phosphatase"/>
</dbReference>
<evidence type="ECO:0000259" key="9">
    <source>
        <dbReference type="Pfam" id="PF03372"/>
    </source>
</evidence>
<keyword evidence="4 10" id="KW-0378">Hydrolase</keyword>
<comment type="similarity">
    <text evidence="2">Belongs to the DNA repair enzymes AP/ExoA family.</text>
</comment>
<dbReference type="InterPro" id="IPR004808">
    <property type="entry name" value="AP_endonuc_1"/>
</dbReference>
<organism evidence="10 11">
    <name type="scientific">Leptospira ilyithenensis</name>
    <dbReference type="NCBI Taxonomy" id="2484901"/>
    <lineage>
        <taxon>Bacteria</taxon>
        <taxon>Pseudomonadati</taxon>
        <taxon>Spirochaetota</taxon>
        <taxon>Spirochaetia</taxon>
        <taxon>Leptospirales</taxon>
        <taxon>Leptospiraceae</taxon>
        <taxon>Leptospira</taxon>
    </lineage>
</organism>
<gene>
    <name evidence="10" type="primary">xth</name>
    <name evidence="10" type="ORF">EHS11_16040</name>
</gene>
<feature type="binding site" evidence="7">
    <location>
        <position position="35"/>
    </location>
    <ligand>
        <name>Mg(2+)</name>
        <dbReference type="ChEBI" id="CHEBI:18420"/>
        <label>1</label>
    </ligand>
</feature>
<dbReference type="AlphaFoldDB" id="A0A4R9LLA2"/>
<evidence type="ECO:0000256" key="2">
    <source>
        <dbReference type="ARBA" id="ARBA00007092"/>
    </source>
</evidence>
<proteinExistence type="inferred from homology"/>
<feature type="domain" description="Endonuclease/exonuclease/phosphatase" evidence="9">
    <location>
        <begin position="4"/>
        <end position="246"/>
    </location>
</feature>
<dbReference type="GO" id="GO:0008311">
    <property type="term" value="F:double-stranded DNA 3'-5' DNA exonuclease activity"/>
    <property type="evidence" value="ECO:0007669"/>
    <property type="project" value="UniProtKB-EC"/>
</dbReference>
<dbReference type="OrthoDB" id="9803914at2"/>
<dbReference type="EMBL" id="RQHV01000061">
    <property type="protein sequence ID" value="TGN08406.1"/>
    <property type="molecule type" value="Genomic_DNA"/>
</dbReference>
<keyword evidence="7" id="KW-0464">Manganese</keyword>
<dbReference type="GO" id="GO:0006284">
    <property type="term" value="P:base-excision repair"/>
    <property type="evidence" value="ECO:0007669"/>
    <property type="project" value="TreeGrafter"/>
</dbReference>
<feature type="binding site" evidence="7">
    <location>
        <position position="150"/>
    </location>
    <ligand>
        <name>Mg(2+)</name>
        <dbReference type="ChEBI" id="CHEBI:18420"/>
        <label>1</label>
    </ligand>
</feature>
<dbReference type="InterPro" id="IPR020848">
    <property type="entry name" value="AP_endonuclease_F1_CS"/>
</dbReference>
<dbReference type="GO" id="GO:0008081">
    <property type="term" value="F:phosphoric diester hydrolase activity"/>
    <property type="evidence" value="ECO:0007669"/>
    <property type="project" value="TreeGrafter"/>
</dbReference>
<feature type="binding site" evidence="7">
    <location>
        <position position="245"/>
    </location>
    <ligand>
        <name>Mg(2+)</name>
        <dbReference type="ChEBI" id="CHEBI:18420"/>
        <label>1</label>
    </ligand>
</feature>
<evidence type="ECO:0000256" key="6">
    <source>
        <dbReference type="PIRSR" id="PIRSR604808-1"/>
    </source>
</evidence>
<sequence length="256" mass="29475">MKFLTLNCNGIRSATSKGLVDLIKKEKPDIFAFQETKAPLAEIDKEHWTKLGYKAYCCVADKPGYSGVAIFTKLEPKKSDIGYGDGIFLSEGRSVLLEFSDFYFWNLYFPSGTSGEERQAIKYVFLDRVVELTKNLLKKKKPLLICGDVNIAHTEIDIHNPKGNEKNSGFLPEERKWMTNYLSMGMVDCFRKLHPDKKDLYSWWTYRFQARKNNKGWRIDYFLGSEKLESQLKSAKIITEPSVSDHAPVVLEIQFT</sequence>
<dbReference type="NCBIfam" id="TIGR00195">
    <property type="entry name" value="exoDNase_III"/>
    <property type="match status" value="1"/>
</dbReference>
<evidence type="ECO:0000256" key="5">
    <source>
        <dbReference type="ARBA" id="ARBA00022842"/>
    </source>
</evidence>
<keyword evidence="3 7" id="KW-0479">Metal-binding</keyword>
<dbReference type="NCBIfam" id="TIGR00633">
    <property type="entry name" value="xth"/>
    <property type="match status" value="1"/>
</dbReference>
<feature type="active site" description="Proton acceptor" evidence="6">
    <location>
        <position position="246"/>
    </location>
</feature>
<dbReference type="GO" id="GO:0003906">
    <property type="term" value="F:DNA-(apurinic or apyrimidinic site) endonuclease activity"/>
    <property type="evidence" value="ECO:0007669"/>
    <property type="project" value="TreeGrafter"/>
</dbReference>
<evidence type="ECO:0000256" key="4">
    <source>
        <dbReference type="ARBA" id="ARBA00022801"/>
    </source>
</evidence>
<name>A0A4R9LLA2_9LEPT</name>
<accession>A0A4R9LLA2</accession>
<feature type="binding site" evidence="7">
    <location>
        <position position="7"/>
    </location>
    <ligand>
        <name>Mg(2+)</name>
        <dbReference type="ChEBI" id="CHEBI:18420"/>
        <label>1</label>
    </ligand>
</feature>
<keyword evidence="11" id="KW-1185">Reference proteome</keyword>
<dbReference type="Proteomes" id="UP000298264">
    <property type="component" value="Unassembled WGS sequence"/>
</dbReference>
<feature type="active site" evidence="6">
    <location>
        <position position="108"/>
    </location>
</feature>
<dbReference type="EC" id="3.1.11.2" evidence="10"/>
<comment type="caution">
    <text evidence="10">The sequence shown here is derived from an EMBL/GenBank/DDBJ whole genome shotgun (WGS) entry which is preliminary data.</text>
</comment>
<evidence type="ECO:0000256" key="8">
    <source>
        <dbReference type="PIRSR" id="PIRSR604808-3"/>
    </source>
</evidence>
<evidence type="ECO:0000256" key="7">
    <source>
        <dbReference type="PIRSR" id="PIRSR604808-2"/>
    </source>
</evidence>
<feature type="site" description="Transition state stabilizer" evidence="8">
    <location>
        <position position="150"/>
    </location>
</feature>
<dbReference type="SUPFAM" id="SSF56219">
    <property type="entry name" value="DNase I-like"/>
    <property type="match status" value="1"/>
</dbReference>
<dbReference type="InterPro" id="IPR036691">
    <property type="entry name" value="Endo/exonu/phosph_ase_sf"/>
</dbReference>
<comment type="cofactor">
    <cofactor evidence="1">
        <name>Mn(2+)</name>
        <dbReference type="ChEBI" id="CHEBI:29035"/>
    </cofactor>
</comment>
<feature type="active site" description="Proton donor/acceptor" evidence="6">
    <location>
        <position position="148"/>
    </location>
</feature>
<feature type="site" description="Interaction with DNA substrate" evidence="8">
    <location>
        <position position="246"/>
    </location>
</feature>
<evidence type="ECO:0000313" key="11">
    <source>
        <dbReference type="Proteomes" id="UP000298264"/>
    </source>
</evidence>
<feature type="binding site" evidence="7">
    <location>
        <position position="246"/>
    </location>
    <ligand>
        <name>Mg(2+)</name>
        <dbReference type="ChEBI" id="CHEBI:18420"/>
        <label>1</label>
    </ligand>
</feature>
<dbReference type="PROSITE" id="PS00728">
    <property type="entry name" value="AP_NUCLEASE_F1_3"/>
    <property type="match status" value="1"/>
</dbReference>
<dbReference type="PANTHER" id="PTHR22748">
    <property type="entry name" value="AP ENDONUCLEASE"/>
    <property type="match status" value="1"/>
</dbReference>
<feature type="binding site" evidence="7">
    <location>
        <position position="148"/>
    </location>
    <ligand>
        <name>Mg(2+)</name>
        <dbReference type="ChEBI" id="CHEBI:18420"/>
        <label>1</label>
    </ligand>
</feature>
<evidence type="ECO:0000313" key="10">
    <source>
        <dbReference type="EMBL" id="TGN08406.1"/>
    </source>
</evidence>
<keyword evidence="5 7" id="KW-0460">Magnesium</keyword>
<feature type="site" description="Important for catalytic activity" evidence="8">
    <location>
        <position position="220"/>
    </location>
</feature>
<protein>
    <submittedName>
        <fullName evidence="10">Exodeoxyribonuclease III</fullName>
        <ecNumber evidence="10">3.1.11.2</ecNumber>
    </submittedName>
</protein>
<dbReference type="PANTHER" id="PTHR22748:SF6">
    <property type="entry name" value="DNA-(APURINIC OR APYRIMIDINIC SITE) ENDONUCLEASE"/>
    <property type="match status" value="1"/>
</dbReference>
<comment type="cofactor">
    <cofactor evidence="7">
        <name>Mg(2+)</name>
        <dbReference type="ChEBI" id="CHEBI:18420"/>
    </cofactor>
    <cofactor evidence="7">
        <name>Mn(2+)</name>
        <dbReference type="ChEBI" id="CHEBI:29035"/>
    </cofactor>
    <text evidence="7">Probably binds two magnesium or manganese ions per subunit.</text>
</comment>
<dbReference type="Pfam" id="PF03372">
    <property type="entry name" value="Exo_endo_phos"/>
    <property type="match status" value="1"/>
</dbReference>
<dbReference type="RefSeq" id="WP_135765359.1">
    <property type="nucleotide sequence ID" value="NZ_RQHV01000061.1"/>
</dbReference>
<dbReference type="Gene3D" id="3.60.10.10">
    <property type="entry name" value="Endonuclease/exonuclease/phosphatase"/>
    <property type="match status" value="1"/>
</dbReference>